<reference evidence="1" key="1">
    <citation type="journal article" date="2020" name="Stud. Mycol.">
        <title>101 Dothideomycetes genomes: a test case for predicting lifestyles and emergence of pathogens.</title>
        <authorList>
            <person name="Haridas S."/>
            <person name="Albert R."/>
            <person name="Binder M."/>
            <person name="Bloem J."/>
            <person name="Labutti K."/>
            <person name="Salamov A."/>
            <person name="Andreopoulos B."/>
            <person name="Baker S."/>
            <person name="Barry K."/>
            <person name="Bills G."/>
            <person name="Bluhm B."/>
            <person name="Cannon C."/>
            <person name="Castanera R."/>
            <person name="Culley D."/>
            <person name="Daum C."/>
            <person name="Ezra D."/>
            <person name="Gonzalez J."/>
            <person name="Henrissat B."/>
            <person name="Kuo A."/>
            <person name="Liang C."/>
            <person name="Lipzen A."/>
            <person name="Lutzoni F."/>
            <person name="Magnuson J."/>
            <person name="Mondo S."/>
            <person name="Nolan M."/>
            <person name="Ohm R."/>
            <person name="Pangilinan J."/>
            <person name="Park H.-J."/>
            <person name="Ramirez L."/>
            <person name="Alfaro M."/>
            <person name="Sun H."/>
            <person name="Tritt A."/>
            <person name="Yoshinaga Y."/>
            <person name="Zwiers L.-H."/>
            <person name="Turgeon B."/>
            <person name="Goodwin S."/>
            <person name="Spatafora J."/>
            <person name="Crous P."/>
            <person name="Grigoriev I."/>
        </authorList>
    </citation>
    <scope>NUCLEOTIDE SEQUENCE</scope>
    <source>
        <strain evidence="1">HMLAC05119</strain>
    </source>
</reference>
<dbReference type="AlphaFoldDB" id="A0A6A5QXR3"/>
<evidence type="ECO:0000313" key="2">
    <source>
        <dbReference type="Proteomes" id="UP000800096"/>
    </source>
</evidence>
<protein>
    <submittedName>
        <fullName evidence="1">Uncharacterized protein</fullName>
    </submittedName>
</protein>
<dbReference type="OrthoDB" id="3797686at2759"/>
<keyword evidence="2" id="KW-1185">Reference proteome</keyword>
<accession>A0A6A5QXR3</accession>
<evidence type="ECO:0000313" key="1">
    <source>
        <dbReference type="EMBL" id="KAF1919434.1"/>
    </source>
</evidence>
<gene>
    <name evidence="1" type="ORF">BDU57DRAFT_536425</name>
</gene>
<proteinExistence type="predicted"/>
<dbReference type="EMBL" id="ML979133">
    <property type="protein sequence ID" value="KAF1919434.1"/>
    <property type="molecule type" value="Genomic_DNA"/>
</dbReference>
<organism evidence="1 2">
    <name type="scientific">Ampelomyces quisqualis</name>
    <name type="common">Powdery mildew agent</name>
    <dbReference type="NCBI Taxonomy" id="50730"/>
    <lineage>
        <taxon>Eukaryota</taxon>
        <taxon>Fungi</taxon>
        <taxon>Dikarya</taxon>
        <taxon>Ascomycota</taxon>
        <taxon>Pezizomycotina</taxon>
        <taxon>Dothideomycetes</taxon>
        <taxon>Pleosporomycetidae</taxon>
        <taxon>Pleosporales</taxon>
        <taxon>Pleosporineae</taxon>
        <taxon>Phaeosphaeriaceae</taxon>
        <taxon>Ampelomyces</taxon>
    </lineage>
</organism>
<dbReference type="Proteomes" id="UP000800096">
    <property type="component" value="Unassembled WGS sequence"/>
</dbReference>
<name>A0A6A5QXR3_AMPQU</name>
<sequence>MAAIQDAVDPEYNWILPERMEIKSEISGGDVPFELFLKNTPDSIRTCLSSMAGIGTFATSGIYFIAADKIWTALVDEKWRAFKSETKELDVTTFAHRFVCLETLQHIGLDVQGGVAMLNTAIEASQGSKQALSMVRIIVENSEKARQYLNIGVQIGKDIPEHPSTLEEAADAYAKVSSLINDNRTAMYLERKIAACTSESNLWAWKRLLFRINTKERYRQILLDLAQEQRLDEQLMNLREKKRARLDG</sequence>